<accession>A0AAE0RSQ4</accession>
<keyword evidence="3" id="KW-1185">Reference proteome</keyword>
<evidence type="ECO:0000256" key="1">
    <source>
        <dbReference type="SAM" id="Phobius"/>
    </source>
</evidence>
<feature type="transmembrane region" description="Helical" evidence="1">
    <location>
        <begin position="12"/>
        <end position="30"/>
    </location>
</feature>
<keyword evidence="1" id="KW-0812">Transmembrane</keyword>
<dbReference type="Gene3D" id="2.170.270.10">
    <property type="entry name" value="SET domain"/>
    <property type="match status" value="1"/>
</dbReference>
<name>A0AAE0RSQ4_9BIVA</name>
<dbReference type="SUPFAM" id="SSF82199">
    <property type="entry name" value="SET domain"/>
    <property type="match status" value="1"/>
</dbReference>
<proteinExistence type="predicted"/>
<comment type="caution">
    <text evidence="2">The sequence shown here is derived from an EMBL/GenBank/DDBJ whole genome shotgun (WGS) entry which is preliminary data.</text>
</comment>
<reference evidence="2" key="3">
    <citation type="submission" date="2023-05" db="EMBL/GenBank/DDBJ databases">
        <authorList>
            <person name="Smith C.H."/>
        </authorList>
    </citation>
    <scope>NUCLEOTIDE SEQUENCE</scope>
    <source>
        <strain evidence="2">CHS0354</strain>
        <tissue evidence="2">Mantle</tissue>
    </source>
</reference>
<keyword evidence="1" id="KW-1133">Transmembrane helix</keyword>
<sequence length="135" mass="16148">MRDEYNTRSVYGVLMREIIYGVLCSCWILCMKKMSNRSKKEDESNMVISRNKRLDKKLQEEDLLEMEEYPKFYVRWIDEDIGGGVFAKQEFQRGDCLLEYKGIFSTSDEVKDDTYVFEINHKGKSYISLLYQYQL</sequence>
<dbReference type="Proteomes" id="UP001195483">
    <property type="component" value="Unassembled WGS sequence"/>
</dbReference>
<organism evidence="2 3">
    <name type="scientific">Potamilus streckersoni</name>
    <dbReference type="NCBI Taxonomy" id="2493646"/>
    <lineage>
        <taxon>Eukaryota</taxon>
        <taxon>Metazoa</taxon>
        <taxon>Spiralia</taxon>
        <taxon>Lophotrochozoa</taxon>
        <taxon>Mollusca</taxon>
        <taxon>Bivalvia</taxon>
        <taxon>Autobranchia</taxon>
        <taxon>Heteroconchia</taxon>
        <taxon>Palaeoheterodonta</taxon>
        <taxon>Unionida</taxon>
        <taxon>Unionoidea</taxon>
        <taxon>Unionidae</taxon>
        <taxon>Ambleminae</taxon>
        <taxon>Lampsilini</taxon>
        <taxon>Potamilus</taxon>
    </lineage>
</organism>
<evidence type="ECO:0000313" key="3">
    <source>
        <dbReference type="Proteomes" id="UP001195483"/>
    </source>
</evidence>
<dbReference type="AlphaFoldDB" id="A0AAE0RSQ4"/>
<protein>
    <submittedName>
        <fullName evidence="2">Uncharacterized protein</fullName>
    </submittedName>
</protein>
<keyword evidence="1" id="KW-0472">Membrane</keyword>
<dbReference type="InterPro" id="IPR046341">
    <property type="entry name" value="SET_dom_sf"/>
</dbReference>
<evidence type="ECO:0000313" key="2">
    <source>
        <dbReference type="EMBL" id="KAK3578921.1"/>
    </source>
</evidence>
<gene>
    <name evidence="2" type="ORF">CHS0354_035550</name>
</gene>
<reference evidence="2" key="2">
    <citation type="journal article" date="2021" name="Genome Biol. Evol.">
        <title>Developing a high-quality reference genome for a parasitic bivalve with doubly uniparental inheritance (Bivalvia: Unionida).</title>
        <authorList>
            <person name="Smith C.H."/>
        </authorList>
    </citation>
    <scope>NUCLEOTIDE SEQUENCE</scope>
    <source>
        <strain evidence="2">CHS0354</strain>
        <tissue evidence="2">Mantle</tissue>
    </source>
</reference>
<reference evidence="2" key="1">
    <citation type="journal article" date="2021" name="Genome Biol. Evol.">
        <title>A High-Quality Reference Genome for a Parasitic Bivalve with Doubly Uniparental Inheritance (Bivalvia: Unionida).</title>
        <authorList>
            <person name="Smith C.H."/>
        </authorList>
    </citation>
    <scope>NUCLEOTIDE SEQUENCE</scope>
    <source>
        <strain evidence="2">CHS0354</strain>
    </source>
</reference>
<dbReference type="EMBL" id="JAEAOA010002072">
    <property type="protein sequence ID" value="KAK3578921.1"/>
    <property type="molecule type" value="Genomic_DNA"/>
</dbReference>